<protein>
    <submittedName>
        <fullName evidence="4">Amino acid ABC transporter periplasmic protein</fullName>
    </submittedName>
</protein>
<dbReference type="SUPFAM" id="SSF53850">
    <property type="entry name" value="Periplasmic binding protein-like II"/>
    <property type="match status" value="1"/>
</dbReference>
<sequence length="270" mass="29359">MKLKQTFTKLGLTLLTGAAFLGVLGVTSSSKAANYQSDLVSQKQLTIGLEGTYKPYSYRQDGKLTGFEVKLGQALAKKLGLKAKFVPTKWDSLVAGVGADKYDLVLNNITQTPERKKNYRFSTPYIYSRYALISPKKAKLTKVQAIKGKTLAEGTGTNNAQVAKKYGAKISASGEFANSLALVRQGRADGTINSLEAYYAYAKSNKKVSDLNVTDLSKQVKPVKVSALLKKDNRQLQKAVDQALKQLAKDGTLSKLSKQYFGADITKAPK</sequence>
<evidence type="ECO:0000256" key="1">
    <source>
        <dbReference type="ARBA" id="ARBA00022729"/>
    </source>
</evidence>
<organism evidence="4 5">
    <name type="scientific">Ligilactobacillus agilis DSM 20509</name>
    <dbReference type="NCBI Taxonomy" id="1423718"/>
    <lineage>
        <taxon>Bacteria</taxon>
        <taxon>Bacillati</taxon>
        <taxon>Bacillota</taxon>
        <taxon>Bacilli</taxon>
        <taxon>Lactobacillales</taxon>
        <taxon>Lactobacillaceae</taxon>
        <taxon>Ligilactobacillus</taxon>
    </lineage>
</organism>
<proteinExistence type="predicted"/>
<dbReference type="AlphaFoldDB" id="A0A0R2A748"/>
<reference evidence="4 5" key="1">
    <citation type="journal article" date="2015" name="Genome Announc.">
        <title>Expanding the biotechnology potential of lactobacilli through comparative genomics of 213 strains and associated genera.</title>
        <authorList>
            <person name="Sun Z."/>
            <person name="Harris H.M."/>
            <person name="McCann A."/>
            <person name="Guo C."/>
            <person name="Argimon S."/>
            <person name="Zhang W."/>
            <person name="Yang X."/>
            <person name="Jeffery I.B."/>
            <person name="Cooney J.C."/>
            <person name="Kagawa T.F."/>
            <person name="Liu W."/>
            <person name="Song Y."/>
            <person name="Salvetti E."/>
            <person name="Wrobel A."/>
            <person name="Rasinkangas P."/>
            <person name="Parkhill J."/>
            <person name="Rea M.C."/>
            <person name="O'Sullivan O."/>
            <person name="Ritari J."/>
            <person name="Douillard F.P."/>
            <person name="Paul Ross R."/>
            <person name="Yang R."/>
            <person name="Briner A.E."/>
            <person name="Felis G.E."/>
            <person name="de Vos W.M."/>
            <person name="Barrangou R."/>
            <person name="Klaenhammer T.R."/>
            <person name="Caufield P.W."/>
            <person name="Cui Y."/>
            <person name="Zhang H."/>
            <person name="O'Toole P.W."/>
        </authorList>
    </citation>
    <scope>NUCLEOTIDE SEQUENCE [LARGE SCALE GENOMIC DNA]</scope>
    <source>
        <strain evidence="4 5">DSM 20509</strain>
    </source>
</reference>
<feature type="domain" description="Solute-binding protein family 3/N-terminal" evidence="3">
    <location>
        <begin position="44"/>
        <end position="264"/>
    </location>
</feature>
<keyword evidence="5" id="KW-1185">Reference proteome</keyword>
<evidence type="ECO:0000256" key="2">
    <source>
        <dbReference type="SAM" id="SignalP"/>
    </source>
</evidence>
<dbReference type="PANTHER" id="PTHR35936">
    <property type="entry name" value="MEMBRANE-BOUND LYTIC MUREIN TRANSGLYCOSYLASE F"/>
    <property type="match status" value="1"/>
</dbReference>
<evidence type="ECO:0000313" key="5">
    <source>
        <dbReference type="Proteomes" id="UP000051008"/>
    </source>
</evidence>
<evidence type="ECO:0000259" key="3">
    <source>
        <dbReference type="SMART" id="SM00062"/>
    </source>
</evidence>
<feature type="signal peptide" evidence="2">
    <location>
        <begin position="1"/>
        <end position="32"/>
    </location>
</feature>
<dbReference type="Proteomes" id="UP000051008">
    <property type="component" value="Unassembled WGS sequence"/>
</dbReference>
<name>A0A0R2A748_9LACO</name>
<dbReference type="OrthoDB" id="8613538at2"/>
<dbReference type="PATRIC" id="fig|1423718.3.peg.1206"/>
<accession>A0A0R2A748</accession>
<dbReference type="Gene3D" id="3.40.190.10">
    <property type="entry name" value="Periplasmic binding protein-like II"/>
    <property type="match status" value="2"/>
</dbReference>
<dbReference type="PANTHER" id="PTHR35936:SF34">
    <property type="entry name" value="ABC TRANSPORTER EXTRACELLULAR-BINDING PROTEIN YCKB-RELATED"/>
    <property type="match status" value="1"/>
</dbReference>
<keyword evidence="1 2" id="KW-0732">Signal</keyword>
<dbReference type="InterPro" id="IPR001638">
    <property type="entry name" value="Solute-binding_3/MltF_N"/>
</dbReference>
<comment type="caution">
    <text evidence="4">The sequence shown here is derived from an EMBL/GenBank/DDBJ whole genome shotgun (WGS) entry which is preliminary data.</text>
</comment>
<dbReference type="SMART" id="SM00062">
    <property type="entry name" value="PBPb"/>
    <property type="match status" value="1"/>
</dbReference>
<feature type="chain" id="PRO_5006414757" evidence="2">
    <location>
        <begin position="33"/>
        <end position="270"/>
    </location>
</feature>
<gene>
    <name evidence="4" type="ORF">FC14_GL001148</name>
</gene>
<dbReference type="EMBL" id="AYYP01000072">
    <property type="protein sequence ID" value="KRM62909.1"/>
    <property type="molecule type" value="Genomic_DNA"/>
</dbReference>
<dbReference type="RefSeq" id="WP_056977758.1">
    <property type="nucleotide sequence ID" value="NZ_AYYP01000072.1"/>
</dbReference>
<dbReference type="Pfam" id="PF00497">
    <property type="entry name" value="SBP_bac_3"/>
    <property type="match status" value="1"/>
</dbReference>
<evidence type="ECO:0000313" key="4">
    <source>
        <dbReference type="EMBL" id="KRM62909.1"/>
    </source>
</evidence>